<dbReference type="PANTHER" id="PTHR35444">
    <property type="entry name" value="RIKEN CDNA 1700001C19 GENE"/>
    <property type="match status" value="1"/>
</dbReference>
<feature type="compositionally biased region" description="Basic and acidic residues" evidence="1">
    <location>
        <begin position="9"/>
        <end position="21"/>
    </location>
</feature>
<evidence type="ECO:0000313" key="3">
    <source>
        <dbReference type="Proteomes" id="UP000190648"/>
    </source>
</evidence>
<keyword evidence="3" id="KW-1185">Reference proteome</keyword>
<sequence length="106" mass="11990">MASQVTKPPGKDHKKPKEMEKPVPTIQPSPAHPQPLDTRFIPVVAHSGGHQPDAFKFVFYKPSWSNSYTPSTCGYRYNRDTDHTKKKIDVPSADVAKWRPLQPPKL</sequence>
<reference evidence="2 3" key="1">
    <citation type="submission" date="2016-02" db="EMBL/GenBank/DDBJ databases">
        <title>Band-tailed pigeon sequencing and assembly.</title>
        <authorList>
            <person name="Soares A.E."/>
            <person name="Novak B.J."/>
            <person name="Rice E.S."/>
            <person name="O'Connell B."/>
            <person name="Chang D."/>
            <person name="Weber S."/>
            <person name="Shapiro B."/>
        </authorList>
    </citation>
    <scope>NUCLEOTIDE SEQUENCE [LARGE SCALE GENOMIC DNA]</scope>
    <source>
        <strain evidence="2">BTP2013</strain>
        <tissue evidence="2">Blood</tissue>
    </source>
</reference>
<comment type="caution">
    <text evidence="2">The sequence shown here is derived from an EMBL/GenBank/DDBJ whole genome shotgun (WGS) entry which is preliminary data.</text>
</comment>
<organism evidence="2 3">
    <name type="scientific">Patagioenas fasciata monilis</name>
    <dbReference type="NCBI Taxonomy" id="372326"/>
    <lineage>
        <taxon>Eukaryota</taxon>
        <taxon>Metazoa</taxon>
        <taxon>Chordata</taxon>
        <taxon>Craniata</taxon>
        <taxon>Vertebrata</taxon>
        <taxon>Euteleostomi</taxon>
        <taxon>Archelosauria</taxon>
        <taxon>Archosauria</taxon>
        <taxon>Dinosauria</taxon>
        <taxon>Saurischia</taxon>
        <taxon>Theropoda</taxon>
        <taxon>Coelurosauria</taxon>
        <taxon>Aves</taxon>
        <taxon>Neognathae</taxon>
        <taxon>Neoaves</taxon>
        <taxon>Columbimorphae</taxon>
        <taxon>Columbiformes</taxon>
        <taxon>Columbidae</taxon>
        <taxon>Patagioenas</taxon>
    </lineage>
</organism>
<gene>
    <name evidence="2" type="ORF">AV530_019192</name>
</gene>
<dbReference type="EMBL" id="LSYS01001493">
    <property type="protein sequence ID" value="OPJ89108.1"/>
    <property type="molecule type" value="Genomic_DNA"/>
</dbReference>
<proteinExistence type="predicted"/>
<accession>A0A1V4KXQ1</accession>
<name>A0A1V4KXQ1_PATFA</name>
<evidence type="ECO:0000313" key="2">
    <source>
        <dbReference type="EMBL" id="OPJ89108.1"/>
    </source>
</evidence>
<dbReference type="AlphaFoldDB" id="A0A1V4KXQ1"/>
<dbReference type="OrthoDB" id="5982044at2759"/>
<protein>
    <submittedName>
        <fullName evidence="2">Uncharacterized protein</fullName>
    </submittedName>
</protein>
<dbReference type="Proteomes" id="UP000190648">
    <property type="component" value="Unassembled WGS sequence"/>
</dbReference>
<evidence type="ECO:0000256" key="1">
    <source>
        <dbReference type="SAM" id="MobiDB-lite"/>
    </source>
</evidence>
<feature type="region of interest" description="Disordered" evidence="1">
    <location>
        <begin position="1"/>
        <end position="37"/>
    </location>
</feature>
<dbReference type="PANTHER" id="PTHR35444:SF1">
    <property type="entry name" value="RIKEN CDNA 1700001C19 GENE"/>
    <property type="match status" value="1"/>
</dbReference>
<dbReference type="InterPro" id="IPR054446">
    <property type="entry name" value="CIMIP3-like"/>
</dbReference>
<dbReference type="Pfam" id="PF22581">
    <property type="entry name" value="CIMIP3"/>
    <property type="match status" value="1"/>
</dbReference>